<dbReference type="Proteomes" id="UP000290365">
    <property type="component" value="Chromosome"/>
</dbReference>
<keyword evidence="2" id="KW-1185">Reference proteome</keyword>
<proteinExistence type="predicted"/>
<dbReference type="AlphaFoldDB" id="A0A4P6JWX3"/>
<gene>
    <name evidence="1" type="ORF">EPA93_29325</name>
</gene>
<dbReference type="KEGG" id="kbs:EPA93_29325"/>
<reference evidence="1 2" key="1">
    <citation type="submission" date="2019-01" db="EMBL/GenBank/DDBJ databases">
        <title>Ktedonosporobacter rubrisoli SCAWS-G2.</title>
        <authorList>
            <person name="Huang Y."/>
            <person name="Yan B."/>
        </authorList>
    </citation>
    <scope>NUCLEOTIDE SEQUENCE [LARGE SCALE GENOMIC DNA]</scope>
    <source>
        <strain evidence="1 2">SCAWS-G2</strain>
    </source>
</reference>
<organism evidence="1 2">
    <name type="scientific">Ktedonosporobacter rubrisoli</name>
    <dbReference type="NCBI Taxonomy" id="2509675"/>
    <lineage>
        <taxon>Bacteria</taxon>
        <taxon>Bacillati</taxon>
        <taxon>Chloroflexota</taxon>
        <taxon>Ktedonobacteria</taxon>
        <taxon>Ktedonobacterales</taxon>
        <taxon>Ktedonosporobacteraceae</taxon>
        <taxon>Ktedonosporobacter</taxon>
    </lineage>
</organism>
<dbReference type="RefSeq" id="WP_129890926.1">
    <property type="nucleotide sequence ID" value="NZ_CP035758.1"/>
</dbReference>
<dbReference type="EMBL" id="CP035758">
    <property type="protein sequence ID" value="QBD79860.1"/>
    <property type="molecule type" value="Genomic_DNA"/>
</dbReference>
<name>A0A4P6JWX3_KTERU</name>
<accession>A0A4P6JWX3</accession>
<evidence type="ECO:0000313" key="1">
    <source>
        <dbReference type="EMBL" id="QBD79860.1"/>
    </source>
</evidence>
<sequence>MGNDQLQGMAVTHGEEMLCGLFDLDVRVEILAQGPGSVGPTSTATCVESCPGTCTTYGLNCGDTFATTCNSAVASNCICH</sequence>
<evidence type="ECO:0000313" key="2">
    <source>
        <dbReference type="Proteomes" id="UP000290365"/>
    </source>
</evidence>
<protein>
    <submittedName>
        <fullName evidence="1">Uncharacterized protein</fullName>
    </submittedName>
</protein>